<feature type="domain" description="RCK C-terminal" evidence="3">
    <location>
        <begin position="463"/>
        <end position="545"/>
    </location>
</feature>
<dbReference type="PANTHER" id="PTHR43833">
    <property type="entry name" value="POTASSIUM CHANNEL PROTEIN 2-RELATED-RELATED"/>
    <property type="match status" value="1"/>
</dbReference>
<dbReference type="Pfam" id="PF02254">
    <property type="entry name" value="TrkA_N"/>
    <property type="match status" value="2"/>
</dbReference>
<dbReference type="InterPro" id="IPR003148">
    <property type="entry name" value="RCK_N"/>
</dbReference>
<reference evidence="4 5" key="1">
    <citation type="journal article" date="2019" name="Int. J. Syst. Evol. Microbiol.">
        <title>The Global Catalogue of Microorganisms (GCM) 10K type strain sequencing project: providing services to taxonomists for standard genome sequencing and annotation.</title>
        <authorList>
            <consortium name="The Broad Institute Genomics Platform"/>
            <consortium name="The Broad Institute Genome Sequencing Center for Infectious Disease"/>
            <person name="Wu L."/>
            <person name="Ma J."/>
        </authorList>
    </citation>
    <scope>NUCLEOTIDE SEQUENCE [LARGE SCALE GENOMIC DNA]</scope>
    <source>
        <strain evidence="4 5">CGMCC 1.10593</strain>
    </source>
</reference>
<dbReference type="RefSeq" id="WP_256395133.1">
    <property type="nucleotide sequence ID" value="NZ_JANHDJ010000001.1"/>
</dbReference>
<evidence type="ECO:0000259" key="2">
    <source>
        <dbReference type="PROSITE" id="PS51201"/>
    </source>
</evidence>
<feature type="transmembrane region" description="Helical" evidence="1">
    <location>
        <begin position="40"/>
        <end position="58"/>
    </location>
</feature>
<keyword evidence="1" id="KW-0812">Transmembrane</keyword>
<dbReference type="PROSITE" id="PS51202">
    <property type="entry name" value="RCK_C"/>
    <property type="match status" value="2"/>
</dbReference>
<keyword evidence="4" id="KW-0407">Ion channel</keyword>
<keyword evidence="1" id="KW-1133">Transmembrane helix</keyword>
<proteinExistence type="predicted"/>
<evidence type="ECO:0000256" key="1">
    <source>
        <dbReference type="SAM" id="Phobius"/>
    </source>
</evidence>
<keyword evidence="4" id="KW-0406">Ion transport</keyword>
<dbReference type="InterPro" id="IPR036291">
    <property type="entry name" value="NAD(P)-bd_dom_sf"/>
</dbReference>
<dbReference type="SUPFAM" id="SSF116726">
    <property type="entry name" value="TrkA C-terminal domain-like"/>
    <property type="match status" value="2"/>
</dbReference>
<evidence type="ECO:0000259" key="3">
    <source>
        <dbReference type="PROSITE" id="PS51202"/>
    </source>
</evidence>
<feature type="domain" description="RCK N-terminal" evidence="2">
    <location>
        <begin position="112"/>
        <end position="227"/>
    </location>
</feature>
<dbReference type="PROSITE" id="PS51201">
    <property type="entry name" value="RCK_N"/>
    <property type="match status" value="2"/>
</dbReference>
<dbReference type="PANTHER" id="PTHR43833:SF9">
    <property type="entry name" value="POTASSIUM CHANNEL PROTEIN YUGO-RELATED"/>
    <property type="match status" value="1"/>
</dbReference>
<dbReference type="GO" id="GO:0005886">
    <property type="term" value="C:plasma membrane"/>
    <property type="evidence" value="ECO:0007669"/>
    <property type="project" value="UniProtKB-SubCell"/>
</dbReference>
<dbReference type="InterPro" id="IPR050721">
    <property type="entry name" value="Trk_Ktr_HKT_K-transport"/>
</dbReference>
<dbReference type="AlphaFoldDB" id="A0ABD6D5A0"/>
<dbReference type="GO" id="GO:0034220">
    <property type="term" value="P:monoatomic ion transmembrane transport"/>
    <property type="evidence" value="ECO:0007669"/>
    <property type="project" value="UniProtKB-KW"/>
</dbReference>
<sequence length="545" mass="58849">MGQLKRRAVGYVLGIAVLIFVSALAYHFGSLTYEPSYPYSFLQSVQFVVETFTATGYGSHSPWESPQMNVLVMLLDITGVALFFVALPAVFLPVFRQAISTSAPTTVDEKLRDHVIVCSFSSRVETLIDELEADGVDYVLLEADGDRADELSEEGYPIVHADPESVAGLRRANISTARALVADVSDRVDASIVLAAREANGDLQVVSVVEDPDRERYHRLAGADTVLSPRTILGESLAGKLTTAVRTDFEDAVSIGEEFAIAEIPIDGDCELAGTTLAESAIHERYGVTIVGSWLHGDFEMPPDPELVLDSGTYLIVTGREPQLQELEREATSAVRRFSHGKTIVVGYGEVGEIVAGRLDEFDLPYTVVDEADREGVDIVGDGTDPEVLRAAGIENARSVVLALPDDTATEFATLVIRDLNPEAEIVARAETAGAIQKTYRAGAEYVLSLSTVSGRAIASEVLDTEKILSMDTQIECIRTTAAGLINETLAGAGVRERTGSTVVAVERDDELLTDLGPDFRFQHGDELVVVGTDEDTNRFVEQFG</sequence>
<keyword evidence="4" id="KW-0813">Transport</keyword>
<dbReference type="SUPFAM" id="SSF81324">
    <property type="entry name" value="Voltage-gated potassium channels"/>
    <property type="match status" value="1"/>
</dbReference>
<accession>A0ABD6D5A0</accession>
<organism evidence="4 5">
    <name type="scientific">Halohasta litorea</name>
    <dbReference type="NCBI Taxonomy" id="869891"/>
    <lineage>
        <taxon>Archaea</taxon>
        <taxon>Methanobacteriati</taxon>
        <taxon>Methanobacteriota</taxon>
        <taxon>Stenosarchaea group</taxon>
        <taxon>Halobacteria</taxon>
        <taxon>Halobacteriales</taxon>
        <taxon>Haloferacaceae</taxon>
        <taxon>Halohasta</taxon>
    </lineage>
</organism>
<evidence type="ECO:0000313" key="5">
    <source>
        <dbReference type="Proteomes" id="UP001597052"/>
    </source>
</evidence>
<dbReference type="Gene3D" id="3.30.70.1450">
    <property type="entry name" value="Regulator of K+ conductance, C-terminal domain"/>
    <property type="match status" value="2"/>
</dbReference>
<feature type="transmembrane region" description="Helical" evidence="1">
    <location>
        <begin position="9"/>
        <end position="28"/>
    </location>
</feature>
<feature type="domain" description="RCK N-terminal" evidence="2">
    <location>
        <begin position="340"/>
        <end position="448"/>
    </location>
</feature>
<dbReference type="SUPFAM" id="SSF51735">
    <property type="entry name" value="NAD(P)-binding Rossmann-fold domains"/>
    <property type="match status" value="2"/>
</dbReference>
<keyword evidence="1" id="KW-0472">Membrane</keyword>
<gene>
    <name evidence="4" type="ORF">ACFSBW_06050</name>
</gene>
<dbReference type="InterPro" id="IPR006037">
    <property type="entry name" value="RCK_C"/>
</dbReference>
<keyword evidence="5" id="KW-1185">Reference proteome</keyword>
<dbReference type="Pfam" id="PF02080">
    <property type="entry name" value="TrkA_C"/>
    <property type="match status" value="2"/>
</dbReference>
<feature type="domain" description="RCK C-terminal" evidence="3">
    <location>
        <begin position="247"/>
        <end position="333"/>
    </location>
</feature>
<dbReference type="EMBL" id="JBHUDM010000001">
    <property type="protein sequence ID" value="MFD1641436.1"/>
    <property type="molecule type" value="Genomic_DNA"/>
</dbReference>
<dbReference type="Gene3D" id="3.40.50.720">
    <property type="entry name" value="NAD(P)-binding Rossmann-like Domain"/>
    <property type="match status" value="2"/>
</dbReference>
<comment type="caution">
    <text evidence="4">The sequence shown here is derived from an EMBL/GenBank/DDBJ whole genome shotgun (WGS) entry which is preliminary data.</text>
</comment>
<dbReference type="Proteomes" id="UP001597052">
    <property type="component" value="Unassembled WGS sequence"/>
</dbReference>
<name>A0ABD6D5A0_9EURY</name>
<dbReference type="InterPro" id="IPR036721">
    <property type="entry name" value="RCK_C_sf"/>
</dbReference>
<protein>
    <submittedName>
        <fullName evidence="4">Potassium channel family protein</fullName>
    </submittedName>
</protein>
<evidence type="ECO:0000313" key="4">
    <source>
        <dbReference type="EMBL" id="MFD1641436.1"/>
    </source>
</evidence>
<feature type="transmembrane region" description="Helical" evidence="1">
    <location>
        <begin position="70"/>
        <end position="95"/>
    </location>
</feature>
<dbReference type="Gene3D" id="1.10.287.70">
    <property type="match status" value="1"/>
</dbReference>